<evidence type="ECO:0000256" key="3">
    <source>
        <dbReference type="ARBA" id="ARBA00022840"/>
    </source>
</evidence>
<dbReference type="PROSITE" id="PS50975">
    <property type="entry name" value="ATP_GRASP"/>
    <property type="match status" value="1"/>
</dbReference>
<evidence type="ECO:0000256" key="1">
    <source>
        <dbReference type="ARBA" id="ARBA00022598"/>
    </source>
</evidence>
<dbReference type="Pfam" id="PF19045">
    <property type="entry name" value="Ligase_CoA_2"/>
    <property type="match status" value="1"/>
</dbReference>
<dbReference type="SUPFAM" id="SSF52210">
    <property type="entry name" value="Succinyl-CoA synthetase domains"/>
    <property type="match status" value="2"/>
</dbReference>
<dbReference type="InterPro" id="IPR032875">
    <property type="entry name" value="Succ_CoA_lig_flav_dom"/>
</dbReference>
<keyword evidence="2 5" id="KW-0547">Nucleotide-binding</keyword>
<dbReference type="Pfam" id="PF13607">
    <property type="entry name" value="Succ_CoA_lig"/>
    <property type="match status" value="1"/>
</dbReference>
<evidence type="ECO:0000256" key="2">
    <source>
        <dbReference type="ARBA" id="ARBA00022741"/>
    </source>
</evidence>
<name>A0A8J6Y733_9BACT</name>
<reference evidence="8 9" key="1">
    <citation type="submission" date="2020-08" db="EMBL/GenBank/DDBJ databases">
        <title>Acidobacteriota in marine sediments use diverse sulfur dissimilation pathways.</title>
        <authorList>
            <person name="Wasmund K."/>
        </authorList>
    </citation>
    <scope>NUCLEOTIDE SEQUENCE [LARGE SCALE GENOMIC DNA]</scope>
    <source>
        <strain evidence="8">MAG AM4</strain>
    </source>
</reference>
<keyword evidence="3 5" id="KW-0067">ATP-binding</keyword>
<feature type="region of interest" description="Disordered" evidence="6">
    <location>
        <begin position="1"/>
        <end position="21"/>
    </location>
</feature>
<accession>A0A8J6Y733</accession>
<evidence type="ECO:0000256" key="6">
    <source>
        <dbReference type="SAM" id="MobiDB-lite"/>
    </source>
</evidence>
<dbReference type="InterPro" id="IPR011761">
    <property type="entry name" value="ATP-grasp"/>
</dbReference>
<dbReference type="EMBL" id="JACXWD010000006">
    <property type="protein sequence ID" value="MBD3867121.1"/>
    <property type="molecule type" value="Genomic_DNA"/>
</dbReference>
<dbReference type="Gene3D" id="3.30.470.20">
    <property type="entry name" value="ATP-grasp fold, B domain"/>
    <property type="match status" value="1"/>
</dbReference>
<dbReference type="Pfam" id="PF13380">
    <property type="entry name" value="CoA_binding_2"/>
    <property type="match status" value="1"/>
</dbReference>
<dbReference type="SUPFAM" id="SSF56059">
    <property type="entry name" value="Glutathione synthetase ATP-binding domain-like"/>
    <property type="match status" value="1"/>
</dbReference>
<dbReference type="PANTHER" id="PTHR43334">
    <property type="entry name" value="ACETATE--COA LIGASE [ADP-FORMING]"/>
    <property type="match status" value="1"/>
</dbReference>
<comment type="caution">
    <text evidence="8">The sequence shown here is derived from an EMBL/GenBank/DDBJ whole genome shotgun (WGS) entry which is preliminary data.</text>
</comment>
<evidence type="ECO:0000259" key="7">
    <source>
        <dbReference type="PROSITE" id="PS50975"/>
    </source>
</evidence>
<feature type="domain" description="ATP-grasp" evidence="7">
    <location>
        <begin position="513"/>
        <end position="549"/>
    </location>
</feature>
<evidence type="ECO:0000256" key="5">
    <source>
        <dbReference type="PROSITE-ProRule" id="PRU00409"/>
    </source>
</evidence>
<dbReference type="Pfam" id="PF13549">
    <property type="entry name" value="ATP-grasp_5"/>
    <property type="match status" value="1"/>
</dbReference>
<gene>
    <name evidence="8" type="ORF">IFK94_03265</name>
</gene>
<dbReference type="Proteomes" id="UP000648239">
    <property type="component" value="Unassembled WGS sequence"/>
</dbReference>
<dbReference type="PANTHER" id="PTHR43334:SF1">
    <property type="entry name" value="3-HYDROXYPROPIONATE--COA LIGASE [ADP-FORMING]"/>
    <property type="match status" value="1"/>
</dbReference>
<dbReference type="AlphaFoldDB" id="A0A8J6Y733"/>
<sequence length="720" mass="77968">MPKKASKKKTPKKQATTASKKRRDLLDGLFRPRSVAVIGASRRVNSIGGEILRALVEFGFSGPVYPVNPGAVAVHSMKTYPTLESIPDPVDLAVIVVPRDHVLGVIEECGRKGVLGVVVITAGFKEVNSEGARLEQEIVKRLEHYNMRMIGPNCMGIINTEPEYKLNASFAATVPERGNVGFISQSGALGEAILAHASENNLGVSMFASMGNKADVSGNDLLEYWERNPDVEVILMYLESFGNPKRFTTLARRITRKKPILTVKAGRTAAGALAASSHTGSIVGKDIATTSLLEQCGVIRVSSLEEMFVKASALANQPIPAGDRIAIVTNAGGPGILCTDSLIGAGIEIPELSKRTRTAIAKVLPPEASTRNPVDMIASADASRYKAVLETVKKDPNVDAIVAIFVSPIMIDAYEVARAIAEAADGTKPILSVFMGKQRSDEGAELLRSRRVPVYRFPEEAASAMSALTTYRKLRERPQGKMVRYKVDRPAAQRVIDTARKAGRTELRPGEVRELLAAYRFPLAPARTAATAAEAIEAAMDLGYPVVLKIESEKIFHKTDVGGVKVDLRNADEVAAAYKGLCSLKSEDPDLRVTVQPMVRGGQEVILGMTRDPQFGPLLMFGLGGIFVEIMKDVAIRIHPLTDEGAKLMIRKIKGYPLLAGYRGEKAVNMQLLVESLLRLSQMVADLEPDLAEMDLNPFIVTPERKNSLIVDARITLTES</sequence>
<protein>
    <submittedName>
        <fullName evidence="8">Acetate--CoA ligase family protein</fullName>
    </submittedName>
</protein>
<dbReference type="InterPro" id="IPR003781">
    <property type="entry name" value="CoA-bd"/>
</dbReference>
<dbReference type="Gene3D" id="3.40.50.720">
    <property type="entry name" value="NAD(P)-binding Rossmann-like Domain"/>
    <property type="match status" value="1"/>
</dbReference>
<comment type="similarity">
    <text evidence="4">In the N-terminal section; belongs to the acetate CoA ligase alpha subunit family.</text>
</comment>
<dbReference type="InterPro" id="IPR016102">
    <property type="entry name" value="Succinyl-CoA_synth-like"/>
</dbReference>
<dbReference type="SMART" id="SM00881">
    <property type="entry name" value="CoA_binding"/>
    <property type="match status" value="1"/>
</dbReference>
<dbReference type="GO" id="GO:0046872">
    <property type="term" value="F:metal ion binding"/>
    <property type="evidence" value="ECO:0007669"/>
    <property type="project" value="InterPro"/>
</dbReference>
<dbReference type="InterPro" id="IPR013815">
    <property type="entry name" value="ATP_grasp_subdomain_1"/>
</dbReference>
<dbReference type="SUPFAM" id="SSF51735">
    <property type="entry name" value="NAD(P)-binding Rossmann-fold domains"/>
    <property type="match status" value="1"/>
</dbReference>
<dbReference type="Gene3D" id="3.40.50.261">
    <property type="entry name" value="Succinyl-CoA synthetase domains"/>
    <property type="match status" value="2"/>
</dbReference>
<dbReference type="InterPro" id="IPR036291">
    <property type="entry name" value="NAD(P)-bd_dom_sf"/>
</dbReference>
<dbReference type="InterPro" id="IPR043938">
    <property type="entry name" value="Ligase_CoA_dom"/>
</dbReference>
<proteinExistence type="inferred from homology"/>
<dbReference type="GO" id="GO:0043758">
    <property type="term" value="F:acetate-CoA ligase (ADP-forming) activity"/>
    <property type="evidence" value="ECO:0007669"/>
    <property type="project" value="InterPro"/>
</dbReference>
<feature type="compositionally biased region" description="Basic residues" evidence="6">
    <location>
        <begin position="1"/>
        <end position="12"/>
    </location>
</feature>
<evidence type="ECO:0000313" key="9">
    <source>
        <dbReference type="Proteomes" id="UP000648239"/>
    </source>
</evidence>
<evidence type="ECO:0000256" key="4">
    <source>
        <dbReference type="ARBA" id="ARBA00060888"/>
    </source>
</evidence>
<dbReference type="Gene3D" id="3.30.1490.20">
    <property type="entry name" value="ATP-grasp fold, A domain"/>
    <property type="match status" value="1"/>
</dbReference>
<organism evidence="8 9">
    <name type="scientific">Candidatus Polarisedimenticola svalbardensis</name>
    <dbReference type="NCBI Taxonomy" id="2886004"/>
    <lineage>
        <taxon>Bacteria</taxon>
        <taxon>Pseudomonadati</taxon>
        <taxon>Acidobacteriota</taxon>
        <taxon>Candidatus Polarisedimenticolia</taxon>
        <taxon>Candidatus Polarisedimenticolales</taxon>
        <taxon>Candidatus Polarisedimenticolaceae</taxon>
        <taxon>Candidatus Polarisedimenticola</taxon>
    </lineage>
</organism>
<evidence type="ECO:0000313" key="8">
    <source>
        <dbReference type="EMBL" id="MBD3867121.1"/>
    </source>
</evidence>
<dbReference type="InterPro" id="IPR051538">
    <property type="entry name" value="Acyl-CoA_Synth/Transferase"/>
</dbReference>
<dbReference type="GO" id="GO:0005524">
    <property type="term" value="F:ATP binding"/>
    <property type="evidence" value="ECO:0007669"/>
    <property type="project" value="UniProtKB-UniRule"/>
</dbReference>
<keyword evidence="1 8" id="KW-0436">Ligase</keyword>
<dbReference type="FunFam" id="3.30.1490.20:FF:000020">
    <property type="entry name" value="Protein lysine acetyltransferase"/>
    <property type="match status" value="1"/>
</dbReference>